<dbReference type="GO" id="GO:0006426">
    <property type="term" value="P:glycyl-tRNA aminoacylation"/>
    <property type="evidence" value="ECO:0007669"/>
    <property type="project" value="InterPro"/>
</dbReference>
<dbReference type="HAMAP" id="MF_00255">
    <property type="entry name" value="Gly_tRNA_synth_beta"/>
    <property type="match status" value="1"/>
</dbReference>
<dbReference type="PANTHER" id="PTHR30075">
    <property type="entry name" value="GLYCYL-TRNA SYNTHETASE"/>
    <property type="match status" value="1"/>
</dbReference>
<dbReference type="InterPro" id="IPR015944">
    <property type="entry name" value="Gly-tRNA-synth_bsu"/>
</dbReference>
<keyword evidence="6" id="KW-0648">Protein biosynthesis</keyword>
<dbReference type="EMBL" id="DRND01000380">
    <property type="protein sequence ID" value="HFC47181.1"/>
    <property type="molecule type" value="Genomic_DNA"/>
</dbReference>
<proteinExistence type="inferred from homology"/>
<dbReference type="GO" id="GO:0005829">
    <property type="term" value="C:cytosol"/>
    <property type="evidence" value="ECO:0007669"/>
    <property type="project" value="TreeGrafter"/>
</dbReference>
<sequence length="624" mass="69943">MQVDTRKNLLVEIGTEEIPAGFLPPALDAFAARTGEVLREKRIGFEAIRTLATPRRLVLWVEGVEIRQEDLLEKVMGPPKKVAFDDQGNPTKAAHGFAKRNGVSVEDLEIEETERGPYVCIKKRLQGRPTRDILNEVLPTLVSEIPFPKNMKWEASGFRFARPIRWLLGIFGDEVLDFEIAGIACGNKTFGHRFHAPGSLEPGSGLKDYIEALRGAYVVVDQDERREAILSQARSLSEGAGGRLLEDEALLELNTFLVEYPHCVLGDFDEAFLSLPEEVLITVMKEHQKYFAVVDQDGRLMPHFIAVNNIEPRDETLLRRGHERVLRARLNDARFFFDEDLKRPLEAYCEELKGVIFHKDLGSLYDKVERIVKIAAYLADLVAPDKKASIERAAYLSKADLVTEMVGEFPDLQGVMGRVYGELSGEPKNVANAIYEHYLPTRSGGEIPKSIEGAIVGISDRCDTICSTFALGMRPTGGQDPFGLRRHALAIIHILEGFGLHIDLKDLIQKGLQVLAEGTGLTIDEGELTQEILEFFKVRLKNELVQRDIRPDTAEAALRAHFDDPVDAIMRAKAIEAVRHRPEFEPLSIAFKRCMNILKGQEITSFDPALLREDAERGLFDALE</sequence>
<evidence type="ECO:0000256" key="5">
    <source>
        <dbReference type="ARBA" id="ARBA00022840"/>
    </source>
</evidence>
<dbReference type="GO" id="GO:0005524">
    <property type="term" value="F:ATP binding"/>
    <property type="evidence" value="ECO:0007669"/>
    <property type="project" value="UniProtKB-KW"/>
</dbReference>
<evidence type="ECO:0000256" key="8">
    <source>
        <dbReference type="ARBA" id="ARBA00047937"/>
    </source>
</evidence>
<name>A0A7V2SWB8_9BACT</name>
<keyword evidence="3 9" id="KW-0436">Ligase</keyword>
<evidence type="ECO:0000256" key="3">
    <source>
        <dbReference type="ARBA" id="ARBA00022598"/>
    </source>
</evidence>
<evidence type="ECO:0000256" key="1">
    <source>
        <dbReference type="ARBA" id="ARBA00008226"/>
    </source>
</evidence>
<evidence type="ECO:0000256" key="6">
    <source>
        <dbReference type="ARBA" id="ARBA00022917"/>
    </source>
</evidence>
<dbReference type="PROSITE" id="PS50861">
    <property type="entry name" value="AA_TRNA_LIGASE_II_GLYAB"/>
    <property type="match status" value="1"/>
</dbReference>
<evidence type="ECO:0000313" key="9">
    <source>
        <dbReference type="EMBL" id="HFC47181.1"/>
    </source>
</evidence>
<evidence type="ECO:0000256" key="4">
    <source>
        <dbReference type="ARBA" id="ARBA00022741"/>
    </source>
</evidence>
<accession>A0A7V2SWB8</accession>
<dbReference type="Proteomes" id="UP000885797">
    <property type="component" value="Unassembled WGS sequence"/>
</dbReference>
<comment type="catalytic activity">
    <reaction evidence="8">
        <text>tRNA(Gly) + glycine + ATP = glycyl-tRNA(Gly) + AMP + diphosphate</text>
        <dbReference type="Rhea" id="RHEA:16013"/>
        <dbReference type="Rhea" id="RHEA-COMP:9664"/>
        <dbReference type="Rhea" id="RHEA-COMP:9683"/>
        <dbReference type="ChEBI" id="CHEBI:30616"/>
        <dbReference type="ChEBI" id="CHEBI:33019"/>
        <dbReference type="ChEBI" id="CHEBI:57305"/>
        <dbReference type="ChEBI" id="CHEBI:78442"/>
        <dbReference type="ChEBI" id="CHEBI:78522"/>
        <dbReference type="ChEBI" id="CHEBI:456215"/>
        <dbReference type="EC" id="6.1.1.14"/>
    </reaction>
</comment>
<evidence type="ECO:0000256" key="7">
    <source>
        <dbReference type="ARBA" id="ARBA00023146"/>
    </source>
</evidence>
<dbReference type="PRINTS" id="PR01045">
    <property type="entry name" value="TRNASYNTHGB"/>
</dbReference>
<feature type="non-terminal residue" evidence="9">
    <location>
        <position position="624"/>
    </location>
</feature>
<organism evidence="9">
    <name type="scientific">Dissulfuribacter thermophilus</name>
    <dbReference type="NCBI Taxonomy" id="1156395"/>
    <lineage>
        <taxon>Bacteria</taxon>
        <taxon>Pseudomonadati</taxon>
        <taxon>Thermodesulfobacteriota</taxon>
        <taxon>Dissulfuribacteria</taxon>
        <taxon>Dissulfuribacterales</taxon>
        <taxon>Dissulfuribacteraceae</taxon>
        <taxon>Dissulfuribacter</taxon>
    </lineage>
</organism>
<dbReference type="SUPFAM" id="SSF109604">
    <property type="entry name" value="HD-domain/PDEase-like"/>
    <property type="match status" value="1"/>
</dbReference>
<evidence type="ECO:0000256" key="2">
    <source>
        <dbReference type="ARBA" id="ARBA00012829"/>
    </source>
</evidence>
<dbReference type="Pfam" id="PF02092">
    <property type="entry name" value="tRNA_synt_2f"/>
    <property type="match status" value="1"/>
</dbReference>
<keyword evidence="7" id="KW-0030">Aminoacyl-tRNA synthetase</keyword>
<dbReference type="NCBIfam" id="TIGR00211">
    <property type="entry name" value="glyS"/>
    <property type="match status" value="1"/>
</dbReference>
<dbReference type="PANTHER" id="PTHR30075:SF2">
    <property type="entry name" value="GLYCINE--TRNA LIGASE, CHLOROPLASTIC_MITOCHONDRIAL 2"/>
    <property type="match status" value="1"/>
</dbReference>
<comment type="caution">
    <text evidence="9">The sequence shown here is derived from an EMBL/GenBank/DDBJ whole genome shotgun (WGS) entry which is preliminary data.</text>
</comment>
<protein>
    <recommendedName>
        <fullName evidence="2">glycine--tRNA ligase</fullName>
        <ecNumber evidence="2">6.1.1.14</ecNumber>
    </recommendedName>
</protein>
<dbReference type="AlphaFoldDB" id="A0A7V2SWB8"/>
<dbReference type="EC" id="6.1.1.14" evidence="2"/>
<gene>
    <name evidence="9" type="ORF">ENJ63_04790</name>
</gene>
<dbReference type="GO" id="GO:0004820">
    <property type="term" value="F:glycine-tRNA ligase activity"/>
    <property type="evidence" value="ECO:0007669"/>
    <property type="project" value="UniProtKB-EC"/>
</dbReference>
<dbReference type="InterPro" id="IPR006194">
    <property type="entry name" value="Gly-tRNA-synth_heterodimer"/>
</dbReference>
<comment type="similarity">
    <text evidence="1">Belongs to the class-II aminoacyl-tRNA synthetase family.</text>
</comment>
<keyword evidence="5" id="KW-0067">ATP-binding</keyword>
<reference evidence="9" key="1">
    <citation type="journal article" date="2020" name="mSystems">
        <title>Genome- and Community-Level Interaction Insights into Carbon Utilization and Element Cycling Functions of Hydrothermarchaeota in Hydrothermal Sediment.</title>
        <authorList>
            <person name="Zhou Z."/>
            <person name="Liu Y."/>
            <person name="Xu W."/>
            <person name="Pan J."/>
            <person name="Luo Z.H."/>
            <person name="Li M."/>
        </authorList>
    </citation>
    <scope>NUCLEOTIDE SEQUENCE [LARGE SCALE GENOMIC DNA]</scope>
    <source>
        <strain evidence="9">HyVt-503</strain>
    </source>
</reference>
<keyword evidence="4" id="KW-0547">Nucleotide-binding</keyword>